<dbReference type="GO" id="GO:0016787">
    <property type="term" value="F:hydrolase activity"/>
    <property type="evidence" value="ECO:0007669"/>
    <property type="project" value="UniProtKB-KW"/>
</dbReference>
<accession>A0A0W0Z078</accession>
<keyword evidence="2" id="KW-0378">Hydrolase</keyword>
<evidence type="ECO:0000313" key="5">
    <source>
        <dbReference type="Proteomes" id="UP000054877"/>
    </source>
</evidence>
<comment type="caution">
    <text evidence="4">The sequence shown here is derived from an EMBL/GenBank/DDBJ whole genome shotgun (WGS) entry which is preliminary data.</text>
</comment>
<sequence length="220" mass="24433">MLNVYLKESAQPAQACMIWMHGLGADAQDMAGLAAQPQFAHFPIRHVFLDAPVRSVTINGGMSMRAWYDILSLDIAVDEDKEGVLSAAKEIAAVIEEQKKTGFASQDIYLAGFSQGGAMALFTALHRHEPLAGVIALSAYLPLLNECRPTLPDTTPMFIANGRYDPIVQPAWTKECLQWLGSHGYNHVSRHEYPMEHTICLEEMDDLAHWLSLRLQEKGQ</sequence>
<evidence type="ECO:0000259" key="3">
    <source>
        <dbReference type="Pfam" id="PF02230"/>
    </source>
</evidence>
<dbReference type="Pfam" id="PF02230">
    <property type="entry name" value="Abhydrolase_2"/>
    <property type="match status" value="1"/>
</dbReference>
<evidence type="ECO:0000256" key="1">
    <source>
        <dbReference type="ARBA" id="ARBA00006499"/>
    </source>
</evidence>
<dbReference type="SUPFAM" id="SSF53474">
    <property type="entry name" value="alpha/beta-Hydrolases"/>
    <property type="match status" value="1"/>
</dbReference>
<dbReference type="InterPro" id="IPR003140">
    <property type="entry name" value="PLipase/COase/thioEstase"/>
</dbReference>
<evidence type="ECO:0000313" key="4">
    <source>
        <dbReference type="EMBL" id="KTD62557.1"/>
    </source>
</evidence>
<dbReference type="Gene3D" id="3.40.50.1820">
    <property type="entry name" value="alpha/beta hydrolase"/>
    <property type="match status" value="1"/>
</dbReference>
<feature type="domain" description="Phospholipase/carboxylesterase/thioesterase" evidence="3">
    <location>
        <begin position="8"/>
        <end position="213"/>
    </location>
</feature>
<dbReference type="STRING" id="452.Lspi_1769"/>
<protein>
    <submittedName>
        <fullName evidence="4">Carboxylesterase/phospholipase</fullName>
    </submittedName>
</protein>
<dbReference type="InterPro" id="IPR029058">
    <property type="entry name" value="AB_hydrolase_fold"/>
</dbReference>
<evidence type="ECO:0000256" key="2">
    <source>
        <dbReference type="ARBA" id="ARBA00022801"/>
    </source>
</evidence>
<dbReference type="Proteomes" id="UP000054877">
    <property type="component" value="Unassembled WGS sequence"/>
</dbReference>
<dbReference type="EMBL" id="LNYX01000029">
    <property type="protein sequence ID" value="KTD62557.1"/>
    <property type="molecule type" value="Genomic_DNA"/>
</dbReference>
<dbReference type="AlphaFoldDB" id="A0A0W0Z078"/>
<dbReference type="PATRIC" id="fig|452.5.peg.1946"/>
<dbReference type="InterPro" id="IPR050565">
    <property type="entry name" value="LYPA1-2/EST-like"/>
</dbReference>
<organism evidence="4 5">
    <name type="scientific">Legionella spiritensis</name>
    <dbReference type="NCBI Taxonomy" id="452"/>
    <lineage>
        <taxon>Bacteria</taxon>
        <taxon>Pseudomonadati</taxon>
        <taxon>Pseudomonadota</taxon>
        <taxon>Gammaproteobacteria</taxon>
        <taxon>Legionellales</taxon>
        <taxon>Legionellaceae</taxon>
        <taxon>Legionella</taxon>
    </lineage>
</organism>
<gene>
    <name evidence="4" type="ORF">Lspi_1769</name>
</gene>
<proteinExistence type="inferred from homology"/>
<name>A0A0W0Z078_LEGSP</name>
<reference evidence="4 5" key="1">
    <citation type="submission" date="2015-11" db="EMBL/GenBank/DDBJ databases">
        <title>Genomic analysis of 38 Legionella species identifies large and diverse effector repertoires.</title>
        <authorList>
            <person name="Burstein D."/>
            <person name="Amaro F."/>
            <person name="Zusman T."/>
            <person name="Lifshitz Z."/>
            <person name="Cohen O."/>
            <person name="Gilbert J.A."/>
            <person name="Pupko T."/>
            <person name="Shuman H.A."/>
            <person name="Segal G."/>
        </authorList>
    </citation>
    <scope>NUCLEOTIDE SEQUENCE [LARGE SCALE GENOMIC DNA]</scope>
    <source>
        <strain evidence="4 5">Mt.St.Helens-9</strain>
    </source>
</reference>
<dbReference type="PANTHER" id="PTHR10655">
    <property type="entry name" value="LYSOPHOSPHOLIPASE-RELATED"/>
    <property type="match status" value="1"/>
</dbReference>
<keyword evidence="5" id="KW-1185">Reference proteome</keyword>
<comment type="similarity">
    <text evidence="1">Belongs to the AB hydrolase superfamily. AB hydrolase 2 family.</text>
</comment>
<dbReference type="PANTHER" id="PTHR10655:SF17">
    <property type="entry name" value="LYSOPHOSPHOLIPASE-LIKE PROTEIN 1"/>
    <property type="match status" value="1"/>
</dbReference>
<dbReference type="RefSeq" id="WP_269471725.1">
    <property type="nucleotide sequence ID" value="NZ_CAAAII010000006.1"/>
</dbReference>